<evidence type="ECO:0000313" key="2">
    <source>
        <dbReference type="Proteomes" id="UP000595897"/>
    </source>
</evidence>
<protein>
    <submittedName>
        <fullName evidence="1">Uncharacterized protein</fullName>
    </submittedName>
</protein>
<evidence type="ECO:0000313" key="1">
    <source>
        <dbReference type="EMBL" id="BCN32445.1"/>
    </source>
</evidence>
<dbReference type="RefSeq" id="WP_271713493.1">
    <property type="nucleotide sequence ID" value="NZ_AP024169.1"/>
</dbReference>
<name>A0A7R7EP31_9FIRM</name>
<sequence length="174" mass="20056">MEDNKEETAYVVGEYIENISGIIKMVENRSNPWKVMIRSPKKWVLDRPVFNESHPDIQEEKKVKRPSIVLKKQISESFDVQEDAYSVQCNIFYRSSQAISFNALGTASIPYEVVLSYENEEKESRKLTKKGEVALMNESQRNQAFQAKVTFDNHSIHRDGNDDIVVTALIIIEL</sequence>
<keyword evidence="2" id="KW-1185">Reference proteome</keyword>
<organism evidence="1 2">
    <name type="scientific">Anaeromicropila herbilytica</name>
    <dbReference type="NCBI Taxonomy" id="2785025"/>
    <lineage>
        <taxon>Bacteria</taxon>
        <taxon>Bacillati</taxon>
        <taxon>Bacillota</taxon>
        <taxon>Clostridia</taxon>
        <taxon>Lachnospirales</taxon>
        <taxon>Lachnospiraceae</taxon>
        <taxon>Anaeromicropila</taxon>
    </lineage>
</organism>
<accession>A0A7R7EP31</accession>
<dbReference type="Proteomes" id="UP000595897">
    <property type="component" value="Chromosome"/>
</dbReference>
<dbReference type="EMBL" id="AP024169">
    <property type="protein sequence ID" value="BCN32445.1"/>
    <property type="molecule type" value="Genomic_DNA"/>
</dbReference>
<dbReference type="AlphaFoldDB" id="A0A7R7EP31"/>
<dbReference type="KEGG" id="ahb:bsdtb5_37400"/>
<reference evidence="1 2" key="1">
    <citation type="submission" date="2020-11" db="EMBL/GenBank/DDBJ databases">
        <title>Draft genome sequencing of a Lachnospiraceae strain isolated from anoxic soil subjected to BSD treatment.</title>
        <authorList>
            <person name="Uek A."/>
            <person name="Tonouchi A."/>
        </authorList>
    </citation>
    <scope>NUCLEOTIDE SEQUENCE [LARGE SCALE GENOMIC DNA]</scope>
    <source>
        <strain evidence="1 2">TB5</strain>
    </source>
</reference>
<gene>
    <name evidence="1" type="ORF">bsdtb5_37400</name>
</gene>
<proteinExistence type="predicted"/>